<reference evidence="1 2" key="1">
    <citation type="submission" date="2019-10" db="EMBL/GenBank/DDBJ databases">
        <title>Whole genome shotgun sequence of Acrocarpospora macrocephala NBRC 16266.</title>
        <authorList>
            <person name="Ichikawa N."/>
            <person name="Kimura A."/>
            <person name="Kitahashi Y."/>
            <person name="Komaki H."/>
            <person name="Oguchi A."/>
        </authorList>
    </citation>
    <scope>NUCLEOTIDE SEQUENCE [LARGE SCALE GENOMIC DNA]</scope>
    <source>
        <strain evidence="1 2">NBRC 16266</strain>
    </source>
</reference>
<gene>
    <name evidence="1" type="ORF">Amac_061840</name>
</gene>
<dbReference type="Proteomes" id="UP000331127">
    <property type="component" value="Unassembled WGS sequence"/>
</dbReference>
<proteinExistence type="predicted"/>
<evidence type="ECO:0000313" key="2">
    <source>
        <dbReference type="Proteomes" id="UP000331127"/>
    </source>
</evidence>
<comment type="caution">
    <text evidence="1">The sequence shown here is derived from an EMBL/GenBank/DDBJ whole genome shotgun (WGS) entry which is preliminary data.</text>
</comment>
<organism evidence="1 2">
    <name type="scientific">Acrocarpospora macrocephala</name>
    <dbReference type="NCBI Taxonomy" id="150177"/>
    <lineage>
        <taxon>Bacteria</taxon>
        <taxon>Bacillati</taxon>
        <taxon>Actinomycetota</taxon>
        <taxon>Actinomycetes</taxon>
        <taxon>Streptosporangiales</taxon>
        <taxon>Streptosporangiaceae</taxon>
        <taxon>Acrocarpospora</taxon>
    </lineage>
</organism>
<name>A0A5M3WT52_9ACTN</name>
<accession>A0A5M3WT52</accession>
<dbReference type="RefSeq" id="WP_155357895.1">
    <property type="nucleotide sequence ID" value="NZ_BAAAHL010000071.1"/>
</dbReference>
<keyword evidence="2" id="KW-1185">Reference proteome</keyword>
<sequence>MSRVAERTGEDSGGDVRWVAFPDSALSFSQVRMKGGAPDAPTGLLHGLR</sequence>
<evidence type="ECO:0000313" key="1">
    <source>
        <dbReference type="EMBL" id="GES12587.1"/>
    </source>
</evidence>
<dbReference type="AlphaFoldDB" id="A0A5M3WT52"/>
<dbReference type="EMBL" id="BLAE01000037">
    <property type="protein sequence ID" value="GES12587.1"/>
    <property type="molecule type" value="Genomic_DNA"/>
</dbReference>
<protein>
    <submittedName>
        <fullName evidence="1">Uncharacterized protein</fullName>
    </submittedName>
</protein>